<dbReference type="KEGG" id="ari:UM93_10390"/>
<keyword evidence="3" id="KW-1185">Reference proteome</keyword>
<keyword evidence="1" id="KW-0812">Transmembrane</keyword>
<dbReference type="HOGENOM" id="CLU_131973_0_0_11"/>
<dbReference type="EMBL" id="CP011005">
    <property type="protein sequence ID" value="AJT41820.1"/>
    <property type="molecule type" value="Genomic_DNA"/>
</dbReference>
<evidence type="ECO:0000313" key="3">
    <source>
        <dbReference type="Proteomes" id="UP000061839"/>
    </source>
</evidence>
<feature type="transmembrane region" description="Helical" evidence="1">
    <location>
        <begin position="45"/>
        <end position="65"/>
    </location>
</feature>
<dbReference type="Proteomes" id="UP000061839">
    <property type="component" value="Chromosome"/>
</dbReference>
<evidence type="ECO:0008006" key="4">
    <source>
        <dbReference type="Google" id="ProtNLM"/>
    </source>
</evidence>
<dbReference type="RefSeq" id="WP_045075434.1">
    <property type="nucleotide sequence ID" value="NZ_CP011005.1"/>
</dbReference>
<evidence type="ECO:0000313" key="2">
    <source>
        <dbReference type="EMBL" id="AJT41820.1"/>
    </source>
</evidence>
<name>A0A0D4C085_9MICC</name>
<gene>
    <name evidence="2" type="ORF">UM93_10390</name>
</gene>
<sequence>MAYQEKSAWIMGIVAIVGYFGYLLLLLPQTAHVAFLEVEYVPAMLWSIGGAIFVSILLHVAVSIGTGKNRNQSDSRDKEIGRFGEYTGQAFVVIGAVGALVLALAKIDHFWIANLIYLAFVLSALLSSIAKIVGYRRGFQTW</sequence>
<reference evidence="2 3" key="1">
    <citation type="journal article" date="2015" name="Genome Announc.">
        <title>Complete Genome Sequencing of Protease-Producing Novel Arthrobacter sp. Strain IHBB 11108 Using PacBio Single-Molecule Real-Time Sequencing Technology.</title>
        <authorList>
            <person name="Kiran S."/>
            <person name="Swarnkar M.K."/>
            <person name="Pal M."/>
            <person name="Thakur R."/>
            <person name="Tewari R."/>
            <person name="Singh A.K."/>
            <person name="Gulati A."/>
        </authorList>
    </citation>
    <scope>NUCLEOTIDE SEQUENCE [LARGE SCALE GENOMIC DNA]</scope>
    <source>
        <strain evidence="2 3">IHBB 11108</strain>
    </source>
</reference>
<proteinExistence type="predicted"/>
<organism evidence="2 3">
    <name type="scientific">Psychromicrobium lacuslunae</name>
    <dbReference type="NCBI Taxonomy" id="1618207"/>
    <lineage>
        <taxon>Bacteria</taxon>
        <taxon>Bacillati</taxon>
        <taxon>Actinomycetota</taxon>
        <taxon>Actinomycetes</taxon>
        <taxon>Micrococcales</taxon>
        <taxon>Micrococcaceae</taxon>
        <taxon>Psychromicrobium</taxon>
    </lineage>
</organism>
<protein>
    <recommendedName>
        <fullName evidence="4">DUF2178 domain-containing protein</fullName>
    </recommendedName>
</protein>
<evidence type="ECO:0000256" key="1">
    <source>
        <dbReference type="SAM" id="Phobius"/>
    </source>
</evidence>
<feature type="transmembrane region" description="Helical" evidence="1">
    <location>
        <begin position="111"/>
        <end position="133"/>
    </location>
</feature>
<keyword evidence="1" id="KW-1133">Transmembrane helix</keyword>
<feature type="transmembrane region" description="Helical" evidence="1">
    <location>
        <begin position="86"/>
        <end position="105"/>
    </location>
</feature>
<feature type="transmembrane region" description="Helical" evidence="1">
    <location>
        <begin position="7"/>
        <end position="25"/>
    </location>
</feature>
<dbReference type="AlphaFoldDB" id="A0A0D4C085"/>
<accession>A0A0D4C085</accession>
<dbReference type="STRING" id="1618207.UM93_10390"/>
<dbReference type="PATRIC" id="fig|1618207.4.peg.2108"/>
<keyword evidence="1" id="KW-0472">Membrane</keyword>
<dbReference type="OrthoDB" id="4559359at2"/>